<dbReference type="STRING" id="1390249.BHU72_03415"/>
<evidence type="ECO:0000313" key="2">
    <source>
        <dbReference type="EMBL" id="OEH85841.1"/>
    </source>
</evidence>
<dbReference type="AlphaFoldDB" id="A0A1E5L6U1"/>
<gene>
    <name evidence="2" type="ORF">BHU72_03415</name>
</gene>
<dbReference type="EMBL" id="MJAT01000012">
    <property type="protein sequence ID" value="OEH85841.1"/>
    <property type="molecule type" value="Genomic_DNA"/>
</dbReference>
<dbReference type="OrthoDB" id="9865949at2"/>
<accession>A0A1E5L6U1</accession>
<organism evidence="2 3">
    <name type="scientific">Desulfuribacillus stibiiarsenatis</name>
    <dbReference type="NCBI Taxonomy" id="1390249"/>
    <lineage>
        <taxon>Bacteria</taxon>
        <taxon>Bacillati</taxon>
        <taxon>Bacillota</taxon>
        <taxon>Desulfuribacillia</taxon>
        <taxon>Desulfuribacillales</taxon>
        <taxon>Desulfuribacillaceae</taxon>
        <taxon>Desulfuribacillus</taxon>
    </lineage>
</organism>
<evidence type="ECO:0000313" key="3">
    <source>
        <dbReference type="Proteomes" id="UP000095255"/>
    </source>
</evidence>
<name>A0A1E5L6U1_9FIRM</name>
<keyword evidence="3" id="KW-1185">Reference proteome</keyword>
<comment type="caution">
    <text evidence="2">The sequence shown here is derived from an EMBL/GenBank/DDBJ whole genome shotgun (WGS) entry which is preliminary data.</text>
</comment>
<reference evidence="2 3" key="1">
    <citation type="submission" date="2016-09" db="EMBL/GenBank/DDBJ databases">
        <title>Desulfuribacillus arsenicus sp. nov., an obligately anaerobic, dissimilatory arsenic- and antimonate-reducing bacterium isolated from anoxic sediments.</title>
        <authorList>
            <person name="Abin C.A."/>
            <person name="Hollibaugh J.T."/>
        </authorList>
    </citation>
    <scope>NUCLEOTIDE SEQUENCE [LARGE SCALE GENOMIC DNA]</scope>
    <source>
        <strain evidence="2 3">MLFW-2</strain>
    </source>
</reference>
<feature type="transmembrane region" description="Helical" evidence="1">
    <location>
        <begin position="32"/>
        <end position="50"/>
    </location>
</feature>
<evidence type="ECO:0000256" key="1">
    <source>
        <dbReference type="SAM" id="Phobius"/>
    </source>
</evidence>
<protein>
    <submittedName>
        <fullName evidence="2">Uncharacterized protein</fullName>
    </submittedName>
</protein>
<keyword evidence="1" id="KW-1133">Transmembrane helix</keyword>
<dbReference type="Proteomes" id="UP000095255">
    <property type="component" value="Unassembled WGS sequence"/>
</dbReference>
<proteinExistence type="predicted"/>
<keyword evidence="1" id="KW-0812">Transmembrane</keyword>
<keyword evidence="1" id="KW-0472">Membrane</keyword>
<dbReference type="RefSeq" id="WP_069701924.1">
    <property type="nucleotide sequence ID" value="NZ_MJAT01000012.1"/>
</dbReference>
<sequence>MKLRIFVSISAFVLTFLVSIYSNVFFTAIKRSIFSFILFYIIATIIEKLLEKEIMAFDQVENCQQDLDAQSSVSGETSDANKVNNNEDIDFQPLKYDELDIDNMDPEMIAKILRNFDDDKKS</sequence>